<feature type="compositionally biased region" description="Basic and acidic residues" evidence="1">
    <location>
        <begin position="375"/>
        <end position="391"/>
    </location>
</feature>
<name>A0A2G2VCZ9_CAPBA</name>
<evidence type="ECO:0000313" key="3">
    <source>
        <dbReference type="EMBL" id="PHT30865.1"/>
    </source>
</evidence>
<dbReference type="InterPro" id="IPR032675">
    <property type="entry name" value="LRR_dom_sf"/>
</dbReference>
<dbReference type="InterPro" id="IPR053772">
    <property type="entry name" value="At1g61320/At1g61330-like"/>
</dbReference>
<dbReference type="InterPro" id="IPR001810">
    <property type="entry name" value="F-box_dom"/>
</dbReference>
<dbReference type="PROSITE" id="PS50181">
    <property type="entry name" value="FBOX"/>
    <property type="match status" value="1"/>
</dbReference>
<comment type="caution">
    <text evidence="3">The sequence shown here is derived from an EMBL/GenBank/DDBJ whole genome shotgun (WGS) entry which is preliminary data.</text>
</comment>
<sequence length="417" mass="47722">MYINFYICEVDDTKEDYLSKLPDDILRSILGNLTVRDAARMTTLSNRWKYLFASTQLQLEPTCRFRCSNMFGVRHFAHSHCSYNQEKDKFMSGLYQFLRLYSGRRVDSIELRCCFAREFPSAFTHWFQSLSRISVQSLYLFFECFPYSSSQLLKFSLEVLSQSFSLVHLILSGCVVLSSPRVRFNSLTTLALRGVVLTSGHLEGVVSSCSNLKRLSIDCSELPSKLQLTGTVIDVVILDCDGGKEIDLHAAYLRTLECKIRNDVTFFFSFVPMLENVMVSRSFRPFKYSYIFGDHARDLPNQVKSLTLEFLPDQYLSKCFSALESQVISLQRRTLKRIHHSVKKNATQSDSDCMDKLSLAKLGWSSNSSVLEKRSKEVAQKAATEDADVRRSTRVHAPPRDNPAVAFLNYVNKCKED</sequence>
<dbReference type="OrthoDB" id="1932213at2759"/>
<protein>
    <recommendedName>
        <fullName evidence="2">F-box domain-containing protein</fullName>
    </recommendedName>
</protein>
<keyword evidence="4" id="KW-1185">Reference proteome</keyword>
<dbReference type="SUPFAM" id="SSF81383">
    <property type="entry name" value="F-box domain"/>
    <property type="match status" value="1"/>
</dbReference>
<reference evidence="3 4" key="1">
    <citation type="journal article" date="2017" name="Genome Biol.">
        <title>New reference genome sequences of hot pepper reveal the massive evolution of plant disease-resistance genes by retroduplication.</title>
        <authorList>
            <person name="Kim S."/>
            <person name="Park J."/>
            <person name="Yeom S.I."/>
            <person name="Kim Y.M."/>
            <person name="Seo E."/>
            <person name="Kim K.T."/>
            <person name="Kim M.S."/>
            <person name="Lee J.M."/>
            <person name="Cheong K."/>
            <person name="Shin H.S."/>
            <person name="Kim S.B."/>
            <person name="Han K."/>
            <person name="Lee J."/>
            <person name="Park M."/>
            <person name="Lee H.A."/>
            <person name="Lee H.Y."/>
            <person name="Lee Y."/>
            <person name="Oh S."/>
            <person name="Lee J.H."/>
            <person name="Choi E."/>
            <person name="Choi E."/>
            <person name="Lee S.E."/>
            <person name="Jeon J."/>
            <person name="Kim H."/>
            <person name="Choi G."/>
            <person name="Song H."/>
            <person name="Lee J."/>
            <person name="Lee S.C."/>
            <person name="Kwon J.K."/>
            <person name="Lee H.Y."/>
            <person name="Koo N."/>
            <person name="Hong Y."/>
            <person name="Kim R.W."/>
            <person name="Kang W.H."/>
            <person name="Huh J.H."/>
            <person name="Kang B.C."/>
            <person name="Yang T.J."/>
            <person name="Lee Y.H."/>
            <person name="Bennetzen J.L."/>
            <person name="Choi D."/>
        </authorList>
    </citation>
    <scope>NUCLEOTIDE SEQUENCE [LARGE SCALE GENOMIC DNA]</scope>
    <source>
        <strain evidence="4">cv. PBC81</strain>
    </source>
</reference>
<feature type="region of interest" description="Disordered" evidence="1">
    <location>
        <begin position="375"/>
        <end position="401"/>
    </location>
</feature>
<reference evidence="4" key="2">
    <citation type="journal article" date="2017" name="J. Anim. Genet.">
        <title>Multiple reference genome sequences of hot pepper reveal the massive evolution of plant disease resistance genes by retroduplication.</title>
        <authorList>
            <person name="Kim S."/>
            <person name="Park J."/>
            <person name="Yeom S.-I."/>
            <person name="Kim Y.-M."/>
            <person name="Seo E."/>
            <person name="Kim K.-T."/>
            <person name="Kim M.-S."/>
            <person name="Lee J.M."/>
            <person name="Cheong K."/>
            <person name="Shin H.-S."/>
            <person name="Kim S.-B."/>
            <person name="Han K."/>
            <person name="Lee J."/>
            <person name="Park M."/>
            <person name="Lee H.-A."/>
            <person name="Lee H.-Y."/>
            <person name="Lee Y."/>
            <person name="Oh S."/>
            <person name="Lee J.H."/>
            <person name="Choi E."/>
            <person name="Choi E."/>
            <person name="Lee S.E."/>
            <person name="Jeon J."/>
            <person name="Kim H."/>
            <person name="Choi G."/>
            <person name="Song H."/>
            <person name="Lee J."/>
            <person name="Lee S.-C."/>
            <person name="Kwon J.-K."/>
            <person name="Lee H.-Y."/>
            <person name="Koo N."/>
            <person name="Hong Y."/>
            <person name="Kim R.W."/>
            <person name="Kang W.-H."/>
            <person name="Huh J.H."/>
            <person name="Kang B.-C."/>
            <person name="Yang T.-J."/>
            <person name="Lee Y.-H."/>
            <person name="Bennetzen J.L."/>
            <person name="Choi D."/>
        </authorList>
    </citation>
    <scope>NUCLEOTIDE SEQUENCE [LARGE SCALE GENOMIC DNA]</scope>
    <source>
        <strain evidence="4">cv. PBC81</strain>
    </source>
</reference>
<dbReference type="InterPro" id="IPR036047">
    <property type="entry name" value="F-box-like_dom_sf"/>
</dbReference>
<dbReference type="Pfam" id="PF00646">
    <property type="entry name" value="F-box"/>
    <property type="match status" value="1"/>
</dbReference>
<proteinExistence type="predicted"/>
<organism evidence="3 4">
    <name type="scientific">Capsicum baccatum</name>
    <name type="common">Peruvian pepper</name>
    <dbReference type="NCBI Taxonomy" id="33114"/>
    <lineage>
        <taxon>Eukaryota</taxon>
        <taxon>Viridiplantae</taxon>
        <taxon>Streptophyta</taxon>
        <taxon>Embryophyta</taxon>
        <taxon>Tracheophyta</taxon>
        <taxon>Spermatophyta</taxon>
        <taxon>Magnoliopsida</taxon>
        <taxon>eudicotyledons</taxon>
        <taxon>Gunneridae</taxon>
        <taxon>Pentapetalae</taxon>
        <taxon>asterids</taxon>
        <taxon>lamiids</taxon>
        <taxon>Solanales</taxon>
        <taxon>Solanaceae</taxon>
        <taxon>Solanoideae</taxon>
        <taxon>Capsiceae</taxon>
        <taxon>Capsicum</taxon>
    </lineage>
</organism>
<gene>
    <name evidence="3" type="ORF">CQW23_27202</name>
</gene>
<evidence type="ECO:0000259" key="2">
    <source>
        <dbReference type="PROSITE" id="PS50181"/>
    </source>
</evidence>
<accession>A0A2G2VCZ9</accession>
<dbReference type="SUPFAM" id="SSF52058">
    <property type="entry name" value="L domain-like"/>
    <property type="match status" value="1"/>
</dbReference>
<dbReference type="Proteomes" id="UP000224567">
    <property type="component" value="Unassembled WGS sequence"/>
</dbReference>
<dbReference type="PANTHER" id="PTHR34145:SF28">
    <property type="entry name" value="F-BOX DOMAIN-CONTAINING PROTEIN"/>
    <property type="match status" value="1"/>
</dbReference>
<dbReference type="EMBL" id="MLFT02000012">
    <property type="protein sequence ID" value="PHT30865.1"/>
    <property type="molecule type" value="Genomic_DNA"/>
</dbReference>
<dbReference type="Gene3D" id="1.20.1280.50">
    <property type="match status" value="1"/>
</dbReference>
<dbReference type="Pfam" id="PF24758">
    <property type="entry name" value="LRR_At5g56370"/>
    <property type="match status" value="1"/>
</dbReference>
<evidence type="ECO:0000313" key="4">
    <source>
        <dbReference type="Proteomes" id="UP000224567"/>
    </source>
</evidence>
<dbReference type="InterPro" id="IPR055411">
    <property type="entry name" value="LRR_FXL15/At3g58940/PEG3-like"/>
</dbReference>
<dbReference type="PANTHER" id="PTHR34145">
    <property type="entry name" value="OS02G0105600 PROTEIN"/>
    <property type="match status" value="1"/>
</dbReference>
<evidence type="ECO:0000256" key="1">
    <source>
        <dbReference type="SAM" id="MobiDB-lite"/>
    </source>
</evidence>
<feature type="domain" description="F-box" evidence="2">
    <location>
        <begin position="15"/>
        <end position="62"/>
    </location>
</feature>
<dbReference type="Gene3D" id="3.80.10.10">
    <property type="entry name" value="Ribonuclease Inhibitor"/>
    <property type="match status" value="1"/>
</dbReference>
<dbReference type="STRING" id="33114.A0A2G2VCZ9"/>
<dbReference type="AlphaFoldDB" id="A0A2G2VCZ9"/>